<dbReference type="PANTHER" id="PTHR13847">
    <property type="entry name" value="SARCOSINE DEHYDROGENASE-RELATED"/>
    <property type="match status" value="1"/>
</dbReference>
<keyword evidence="1" id="KW-0560">Oxidoreductase</keyword>
<evidence type="ECO:0000313" key="3">
    <source>
        <dbReference type="EMBL" id="SDB51072.1"/>
    </source>
</evidence>
<dbReference type="PANTHER" id="PTHR13847:SF289">
    <property type="entry name" value="GLYCINE OXIDASE"/>
    <property type="match status" value="1"/>
</dbReference>
<keyword evidence="4" id="KW-1185">Reference proteome</keyword>
<dbReference type="AlphaFoldDB" id="A0A1G6E123"/>
<dbReference type="InterPro" id="IPR006076">
    <property type="entry name" value="FAD-dep_OxRdtase"/>
</dbReference>
<dbReference type="EMBL" id="FMXQ01000009">
    <property type="protein sequence ID" value="SDB51072.1"/>
    <property type="molecule type" value="Genomic_DNA"/>
</dbReference>
<dbReference type="GO" id="GO:0016491">
    <property type="term" value="F:oxidoreductase activity"/>
    <property type="evidence" value="ECO:0007669"/>
    <property type="project" value="UniProtKB-KW"/>
</dbReference>
<accession>A0A1G6E123</accession>
<sequence length="410" mass="43673">MATIAVIGGGIVGCATAAWLIADGHSVTLFERSLDERPASAGNAGLIALPEITPLARPGVLSSVPGWLVDPLGPLAIKFRDLPALTPFLMRFIAAANPTRVEAATAALAGLMGSALADHQELARRSGLSRHMTRTGALHVIDGASAYGAARKEWTERRQHGVEVNEIAPEAARRMVPALTGRFSNALFVPDYWMVSSPAAVLDALRARIRAAGTISRNDVIAIHRDDREVSVITAEGGDLPFDRIVVAAGVWSRDIVRDLGLKVRLEAERGYNITLAGNPVDLPLPVVFAQFGMAVTPLADGLRIGGAVELATPDAPPNYLRGEAMRKTLRRFIPTLPETGGSEWMGRRPATPDSLPVIGRDPRDPRIVFAFGHGHLGLTLSAATARHVSALIGGRDDPGLRPFGIERFQ</sequence>
<dbReference type="SUPFAM" id="SSF51905">
    <property type="entry name" value="FAD/NAD(P)-binding domain"/>
    <property type="match status" value="1"/>
</dbReference>
<reference evidence="3 4" key="1">
    <citation type="submission" date="2016-10" db="EMBL/GenBank/DDBJ databases">
        <authorList>
            <person name="de Groot N.N."/>
        </authorList>
    </citation>
    <scope>NUCLEOTIDE SEQUENCE [LARGE SCALE GENOMIC DNA]</scope>
    <source>
        <strain evidence="3 4">ATCC 35022</strain>
    </source>
</reference>
<dbReference type="GO" id="GO:0005737">
    <property type="term" value="C:cytoplasm"/>
    <property type="evidence" value="ECO:0007669"/>
    <property type="project" value="TreeGrafter"/>
</dbReference>
<evidence type="ECO:0000256" key="1">
    <source>
        <dbReference type="ARBA" id="ARBA00023002"/>
    </source>
</evidence>
<dbReference type="OrthoDB" id="9805337at2"/>
<dbReference type="Proteomes" id="UP000199071">
    <property type="component" value="Unassembled WGS sequence"/>
</dbReference>
<organism evidence="3 4">
    <name type="scientific">Bauldia litoralis</name>
    <dbReference type="NCBI Taxonomy" id="665467"/>
    <lineage>
        <taxon>Bacteria</taxon>
        <taxon>Pseudomonadati</taxon>
        <taxon>Pseudomonadota</taxon>
        <taxon>Alphaproteobacteria</taxon>
        <taxon>Hyphomicrobiales</taxon>
        <taxon>Kaistiaceae</taxon>
        <taxon>Bauldia</taxon>
    </lineage>
</organism>
<evidence type="ECO:0000313" key="4">
    <source>
        <dbReference type="Proteomes" id="UP000199071"/>
    </source>
</evidence>
<evidence type="ECO:0000259" key="2">
    <source>
        <dbReference type="Pfam" id="PF01266"/>
    </source>
</evidence>
<gene>
    <name evidence="3" type="ORF">SAMN02982931_04020</name>
</gene>
<proteinExistence type="predicted"/>
<dbReference type="Gene3D" id="3.30.9.10">
    <property type="entry name" value="D-Amino Acid Oxidase, subunit A, domain 2"/>
    <property type="match status" value="1"/>
</dbReference>
<dbReference type="Gene3D" id="3.50.50.60">
    <property type="entry name" value="FAD/NAD(P)-binding domain"/>
    <property type="match status" value="2"/>
</dbReference>
<protein>
    <submittedName>
        <fullName evidence="3">D-amino-acid dehydrogenase</fullName>
    </submittedName>
</protein>
<name>A0A1G6E123_9HYPH</name>
<dbReference type="SUPFAM" id="SSF54373">
    <property type="entry name" value="FAD-linked reductases, C-terminal domain"/>
    <property type="match status" value="1"/>
</dbReference>
<dbReference type="InterPro" id="IPR036188">
    <property type="entry name" value="FAD/NAD-bd_sf"/>
</dbReference>
<feature type="domain" description="FAD dependent oxidoreductase" evidence="2">
    <location>
        <begin position="4"/>
        <end position="391"/>
    </location>
</feature>
<dbReference type="STRING" id="665467.SAMN02982931_04020"/>
<dbReference type="Pfam" id="PF01266">
    <property type="entry name" value="DAO"/>
    <property type="match status" value="1"/>
</dbReference>
<dbReference type="RefSeq" id="WP_090879265.1">
    <property type="nucleotide sequence ID" value="NZ_FMXQ01000009.1"/>
</dbReference>